<dbReference type="InParanoid" id="A0A2H3CU87"/>
<protein>
    <submittedName>
        <fullName evidence="1">Uncharacterized protein</fullName>
    </submittedName>
</protein>
<keyword evidence="2" id="KW-1185">Reference proteome</keyword>
<dbReference type="Proteomes" id="UP000217790">
    <property type="component" value="Unassembled WGS sequence"/>
</dbReference>
<organism evidence="1 2">
    <name type="scientific">Armillaria gallica</name>
    <name type="common">Bulbous honey fungus</name>
    <name type="synonym">Armillaria bulbosa</name>
    <dbReference type="NCBI Taxonomy" id="47427"/>
    <lineage>
        <taxon>Eukaryota</taxon>
        <taxon>Fungi</taxon>
        <taxon>Dikarya</taxon>
        <taxon>Basidiomycota</taxon>
        <taxon>Agaricomycotina</taxon>
        <taxon>Agaricomycetes</taxon>
        <taxon>Agaricomycetidae</taxon>
        <taxon>Agaricales</taxon>
        <taxon>Marasmiineae</taxon>
        <taxon>Physalacriaceae</taxon>
        <taxon>Armillaria</taxon>
    </lineage>
</organism>
<dbReference type="OMA" id="SHEGLEC"/>
<dbReference type="OrthoDB" id="2951011at2759"/>
<dbReference type="EMBL" id="KZ293683">
    <property type="protein sequence ID" value="PBK86611.1"/>
    <property type="molecule type" value="Genomic_DNA"/>
</dbReference>
<evidence type="ECO:0000313" key="2">
    <source>
        <dbReference type="Proteomes" id="UP000217790"/>
    </source>
</evidence>
<evidence type="ECO:0000313" key="1">
    <source>
        <dbReference type="EMBL" id="PBK86611.1"/>
    </source>
</evidence>
<accession>A0A2H3CU87</accession>
<reference evidence="2" key="1">
    <citation type="journal article" date="2017" name="Nat. Ecol. Evol.">
        <title>Genome expansion and lineage-specific genetic innovations in the forest pathogenic fungi Armillaria.</title>
        <authorList>
            <person name="Sipos G."/>
            <person name="Prasanna A.N."/>
            <person name="Walter M.C."/>
            <person name="O'Connor E."/>
            <person name="Balint B."/>
            <person name="Krizsan K."/>
            <person name="Kiss B."/>
            <person name="Hess J."/>
            <person name="Varga T."/>
            <person name="Slot J."/>
            <person name="Riley R."/>
            <person name="Boka B."/>
            <person name="Rigling D."/>
            <person name="Barry K."/>
            <person name="Lee J."/>
            <person name="Mihaltcheva S."/>
            <person name="LaButti K."/>
            <person name="Lipzen A."/>
            <person name="Waldron R."/>
            <person name="Moloney N.M."/>
            <person name="Sperisen C."/>
            <person name="Kredics L."/>
            <person name="Vagvoelgyi C."/>
            <person name="Patrignani A."/>
            <person name="Fitzpatrick D."/>
            <person name="Nagy I."/>
            <person name="Doyle S."/>
            <person name="Anderson J.B."/>
            <person name="Grigoriev I.V."/>
            <person name="Gueldener U."/>
            <person name="Muensterkoetter M."/>
            <person name="Nagy L.G."/>
        </authorList>
    </citation>
    <scope>NUCLEOTIDE SEQUENCE [LARGE SCALE GENOMIC DNA]</scope>
    <source>
        <strain evidence="2">Ar21-2</strain>
    </source>
</reference>
<proteinExistence type="predicted"/>
<gene>
    <name evidence="1" type="ORF">ARMGADRAFT_1086449</name>
</gene>
<dbReference type="AlphaFoldDB" id="A0A2H3CU87"/>
<name>A0A2H3CU87_ARMGA</name>
<sequence length="177" mass="19514">MIPSPASSATLVNPESCHHQKLDFSVTVEPKGHLEPHVSNLPRRRVAKRKAIMEESESNSKGSAKTRAARSLRAVGEPQCQRAQDWDGDVIRVGDEGENDRGIPTLSRSDLFVTASGKVLVVGRVNAFAVALGLLCRRSRRDVIKTYMELHDTGGLEDSWRGLLSREGLECLVEQQE</sequence>